<evidence type="ECO:0000256" key="8">
    <source>
        <dbReference type="ARBA" id="ARBA00022741"/>
    </source>
</evidence>
<evidence type="ECO:0000259" key="12">
    <source>
        <dbReference type="PROSITE" id="PS51163"/>
    </source>
</evidence>
<dbReference type="GO" id="GO:0000049">
    <property type="term" value="F:tRNA binding"/>
    <property type="evidence" value="ECO:0007669"/>
    <property type="project" value="TreeGrafter"/>
</dbReference>
<evidence type="ECO:0000313" key="13">
    <source>
        <dbReference type="EMBL" id="GIE13546.1"/>
    </source>
</evidence>
<dbReference type="GO" id="GO:0006450">
    <property type="term" value="P:regulation of translational fidelity"/>
    <property type="evidence" value="ECO:0007669"/>
    <property type="project" value="TreeGrafter"/>
</dbReference>
<evidence type="ECO:0000256" key="3">
    <source>
        <dbReference type="ARBA" id="ARBA00012584"/>
    </source>
</evidence>
<keyword evidence="14" id="KW-1185">Reference proteome</keyword>
<evidence type="ECO:0000256" key="2">
    <source>
        <dbReference type="ARBA" id="ARBA00007663"/>
    </source>
</evidence>
<dbReference type="EMBL" id="BOMM01000049">
    <property type="protein sequence ID" value="GIE13546.1"/>
    <property type="molecule type" value="Genomic_DNA"/>
</dbReference>
<evidence type="ECO:0000256" key="9">
    <source>
        <dbReference type="ARBA" id="ARBA00022840"/>
    </source>
</evidence>
<evidence type="ECO:0000256" key="10">
    <source>
        <dbReference type="ARBA" id="ARBA00029774"/>
    </source>
</evidence>
<dbReference type="GO" id="GO:0008033">
    <property type="term" value="P:tRNA processing"/>
    <property type="evidence" value="ECO:0007669"/>
    <property type="project" value="UniProtKB-KW"/>
</dbReference>
<evidence type="ECO:0000256" key="6">
    <source>
        <dbReference type="ARBA" id="ARBA00022694"/>
    </source>
</evidence>
<protein>
    <recommendedName>
        <fullName evidence="10">L-threonylcarbamoyladenylate synthase</fullName>
        <ecNumber evidence="3">2.7.7.87</ecNumber>
    </recommendedName>
    <alternativeName>
        <fullName evidence="10">L-threonylcarbamoyladenylate synthase</fullName>
    </alternativeName>
</protein>
<comment type="catalytic activity">
    <reaction evidence="11">
        <text>L-threonine + hydrogencarbonate + ATP = L-threonylcarbamoyladenylate + diphosphate + H2O</text>
        <dbReference type="Rhea" id="RHEA:36407"/>
        <dbReference type="ChEBI" id="CHEBI:15377"/>
        <dbReference type="ChEBI" id="CHEBI:17544"/>
        <dbReference type="ChEBI" id="CHEBI:30616"/>
        <dbReference type="ChEBI" id="CHEBI:33019"/>
        <dbReference type="ChEBI" id="CHEBI:57926"/>
        <dbReference type="ChEBI" id="CHEBI:73682"/>
        <dbReference type="EC" id="2.7.7.87"/>
    </reaction>
</comment>
<accession>A0A919MBD5</accession>
<keyword evidence="5" id="KW-0808">Transferase</keyword>
<comment type="subcellular location">
    <subcellularLocation>
        <location evidence="1">Cytoplasm</location>
    </subcellularLocation>
</comment>
<dbReference type="InterPro" id="IPR050156">
    <property type="entry name" value="TC-AMP_synthase_SUA5"/>
</dbReference>
<dbReference type="Gene3D" id="3.90.870.10">
    <property type="entry name" value="DHBP synthase"/>
    <property type="match status" value="1"/>
</dbReference>
<dbReference type="AlphaFoldDB" id="A0A919MBD5"/>
<keyword evidence="4" id="KW-0963">Cytoplasm</keyword>
<dbReference type="PROSITE" id="PS51163">
    <property type="entry name" value="YRDC"/>
    <property type="match status" value="1"/>
</dbReference>
<sequence>MQIVKPNDLALAAHAIEAGELVVVPTQRWYMLCCDASNPDACARIFTTKRRPPDKSLLFVAQSPEAVRQRFHVSKEAEFLAAAFWPGDLALLLPWRDPAEGERHQAVGAPEALVTVAPGTLGELADLTAVPIAATSANVSGTEGTAPSITLEEVLNFVASTRADLPIVVDGGACPIANHLTIIRCAAGDTEIVREGVVHPRAVAAVLGWAGRDQTAAG</sequence>
<feature type="domain" description="YrdC-like" evidence="12">
    <location>
        <begin position="6"/>
        <end position="198"/>
    </location>
</feature>
<dbReference type="Pfam" id="PF01300">
    <property type="entry name" value="Sua5_yciO_yrdC"/>
    <property type="match status" value="1"/>
</dbReference>
<evidence type="ECO:0000256" key="7">
    <source>
        <dbReference type="ARBA" id="ARBA00022695"/>
    </source>
</evidence>
<dbReference type="RefSeq" id="WP_203819981.1">
    <property type="nucleotide sequence ID" value="NZ_BOMM01000049.1"/>
</dbReference>
<keyword evidence="7" id="KW-0548">Nucleotidyltransferase</keyword>
<dbReference type="EC" id="2.7.7.87" evidence="3"/>
<dbReference type="GO" id="GO:0003725">
    <property type="term" value="F:double-stranded RNA binding"/>
    <property type="evidence" value="ECO:0007669"/>
    <property type="project" value="InterPro"/>
</dbReference>
<keyword evidence="8" id="KW-0547">Nucleotide-binding</keyword>
<evidence type="ECO:0000256" key="4">
    <source>
        <dbReference type="ARBA" id="ARBA00022490"/>
    </source>
</evidence>
<name>A0A919MBD5_9ACTN</name>
<dbReference type="GO" id="GO:0061710">
    <property type="term" value="F:L-threonylcarbamoyladenylate synthase"/>
    <property type="evidence" value="ECO:0007669"/>
    <property type="project" value="UniProtKB-EC"/>
</dbReference>
<dbReference type="InterPro" id="IPR006070">
    <property type="entry name" value="Sua5-like_dom"/>
</dbReference>
<dbReference type="GO" id="GO:0005737">
    <property type="term" value="C:cytoplasm"/>
    <property type="evidence" value="ECO:0007669"/>
    <property type="project" value="UniProtKB-SubCell"/>
</dbReference>
<evidence type="ECO:0000256" key="11">
    <source>
        <dbReference type="ARBA" id="ARBA00048366"/>
    </source>
</evidence>
<dbReference type="PANTHER" id="PTHR17490:SF16">
    <property type="entry name" value="THREONYLCARBAMOYL-AMP SYNTHASE"/>
    <property type="match status" value="1"/>
</dbReference>
<proteinExistence type="inferred from homology"/>
<gene>
    <name evidence="13" type="ORF">Afe05nite_53860</name>
</gene>
<comment type="similarity">
    <text evidence="2">Belongs to the SUA5 family.</text>
</comment>
<keyword evidence="9" id="KW-0067">ATP-binding</keyword>
<dbReference type="PANTHER" id="PTHR17490">
    <property type="entry name" value="SUA5"/>
    <property type="match status" value="1"/>
</dbReference>
<comment type="caution">
    <text evidence="13">The sequence shown here is derived from an EMBL/GenBank/DDBJ whole genome shotgun (WGS) entry which is preliminary data.</text>
</comment>
<dbReference type="InterPro" id="IPR017945">
    <property type="entry name" value="DHBP_synth_RibB-like_a/b_dom"/>
</dbReference>
<dbReference type="SUPFAM" id="SSF55821">
    <property type="entry name" value="YrdC/RibB"/>
    <property type="match status" value="1"/>
</dbReference>
<keyword evidence="6" id="KW-0819">tRNA processing</keyword>
<evidence type="ECO:0000256" key="1">
    <source>
        <dbReference type="ARBA" id="ARBA00004496"/>
    </source>
</evidence>
<evidence type="ECO:0000313" key="14">
    <source>
        <dbReference type="Proteomes" id="UP000598174"/>
    </source>
</evidence>
<organism evidence="13 14">
    <name type="scientific">Paractinoplanes ferrugineus</name>
    <dbReference type="NCBI Taxonomy" id="113564"/>
    <lineage>
        <taxon>Bacteria</taxon>
        <taxon>Bacillati</taxon>
        <taxon>Actinomycetota</taxon>
        <taxon>Actinomycetes</taxon>
        <taxon>Micromonosporales</taxon>
        <taxon>Micromonosporaceae</taxon>
        <taxon>Paractinoplanes</taxon>
    </lineage>
</organism>
<dbReference type="GO" id="GO:0005524">
    <property type="term" value="F:ATP binding"/>
    <property type="evidence" value="ECO:0007669"/>
    <property type="project" value="UniProtKB-KW"/>
</dbReference>
<reference evidence="13" key="1">
    <citation type="submission" date="2021-01" db="EMBL/GenBank/DDBJ databases">
        <title>Whole genome shotgun sequence of Actinoplanes ferrugineus NBRC 15555.</title>
        <authorList>
            <person name="Komaki H."/>
            <person name="Tamura T."/>
        </authorList>
    </citation>
    <scope>NUCLEOTIDE SEQUENCE</scope>
    <source>
        <strain evidence="13">NBRC 15555</strain>
    </source>
</reference>
<dbReference type="Proteomes" id="UP000598174">
    <property type="component" value="Unassembled WGS sequence"/>
</dbReference>
<evidence type="ECO:0000256" key="5">
    <source>
        <dbReference type="ARBA" id="ARBA00022679"/>
    </source>
</evidence>